<dbReference type="GO" id="GO:0071222">
    <property type="term" value="P:cellular response to lipopolysaccharide"/>
    <property type="evidence" value="ECO:0007669"/>
    <property type="project" value="Ensembl"/>
</dbReference>
<dbReference type="GO" id="GO:0043514">
    <property type="term" value="C:interleukin-12 complex"/>
    <property type="evidence" value="ECO:0007669"/>
    <property type="project" value="Ensembl"/>
</dbReference>
<evidence type="ECO:0000256" key="5">
    <source>
        <dbReference type="ARBA" id="ARBA00022729"/>
    </source>
</evidence>
<dbReference type="GO" id="GO:0002860">
    <property type="term" value="P:positive regulation of natural killer cell mediated cytotoxicity directed against tumor cell target"/>
    <property type="evidence" value="ECO:0007669"/>
    <property type="project" value="Ensembl"/>
</dbReference>
<comment type="function">
    <text evidence="1 12">Cytokine that can act as a growth factor for activated T and NK cells, enhance the lytic activity of NK/lymphokine-activated killer cells, and stimulate the production of IFN-gamma by resting PBMC.</text>
</comment>
<dbReference type="FunFam" id="2.60.40.10:FF:000959">
    <property type="entry name" value="Interleukin-12 subunit beta"/>
    <property type="match status" value="1"/>
</dbReference>
<dbReference type="GO" id="GO:0002862">
    <property type="term" value="P:negative regulation of inflammatory response to antigenic stimulus"/>
    <property type="evidence" value="ECO:0007669"/>
    <property type="project" value="Ensembl"/>
</dbReference>
<dbReference type="GO" id="GO:0010224">
    <property type="term" value="P:response to UV-B"/>
    <property type="evidence" value="ECO:0007669"/>
    <property type="project" value="Ensembl"/>
</dbReference>
<reference evidence="16" key="1">
    <citation type="submission" date="2018-12" db="EMBL/GenBank/DDBJ databases">
        <authorList>
            <person name="Yazar S."/>
        </authorList>
    </citation>
    <scope>NUCLEOTIDE SEQUENCE [LARGE SCALE GENOMIC DNA]</scope>
</reference>
<dbReference type="GO" id="GO:1900747">
    <property type="term" value="P:negative regulation of vascular endothelial growth factor signaling pathway"/>
    <property type="evidence" value="ECO:0007669"/>
    <property type="project" value="Ensembl"/>
</dbReference>
<evidence type="ECO:0000256" key="9">
    <source>
        <dbReference type="ARBA" id="ARBA00029655"/>
    </source>
</evidence>
<evidence type="ECO:0000256" key="6">
    <source>
        <dbReference type="ARBA" id="ARBA00023157"/>
    </source>
</evidence>
<dbReference type="GO" id="GO:0045672">
    <property type="term" value="P:positive regulation of osteoclast differentiation"/>
    <property type="evidence" value="ECO:0007669"/>
    <property type="project" value="Ensembl"/>
</dbReference>
<dbReference type="GO" id="GO:0048662">
    <property type="term" value="P:negative regulation of smooth muscle cell proliferation"/>
    <property type="evidence" value="ECO:0007669"/>
    <property type="project" value="Ensembl"/>
</dbReference>
<protein>
    <recommendedName>
        <fullName evidence="3 12">Interleukin-12 subunit beta</fullName>
        <shortName evidence="12">IL-12B</shortName>
    </recommendedName>
    <alternativeName>
        <fullName evidence="10 12">Cytotoxic lymphocyte maturation factor 40 kDa subunit</fullName>
    </alternativeName>
    <alternativeName>
        <fullName evidence="9 12">IL-12 subunit p40</fullName>
    </alternativeName>
</protein>
<dbReference type="Gene3D" id="2.60.40.10">
    <property type="entry name" value="Immunoglobulins"/>
    <property type="match status" value="3"/>
</dbReference>
<keyword evidence="8 12" id="KW-0393">Immunoglobulin domain</keyword>
<evidence type="ECO:0000256" key="8">
    <source>
        <dbReference type="ARBA" id="ARBA00023319"/>
    </source>
</evidence>
<dbReference type="FunFam" id="2.60.40.10:FF:001008">
    <property type="entry name" value="Interleukin-12 subunit beta"/>
    <property type="match status" value="1"/>
</dbReference>
<dbReference type="GO" id="GO:0042832">
    <property type="term" value="P:defense response to protozoan"/>
    <property type="evidence" value="ECO:0007669"/>
    <property type="project" value="Ensembl"/>
</dbReference>
<dbReference type="GeneTree" id="ENSGT00390000012630"/>
<dbReference type="InterPro" id="IPR003530">
    <property type="entry name" value="Hematopoietin_rcpt_L_F3_CS"/>
</dbReference>
<dbReference type="CDD" id="cd00063">
    <property type="entry name" value="FN3"/>
    <property type="match status" value="1"/>
</dbReference>
<dbReference type="GO" id="GO:0032700">
    <property type="term" value="P:negative regulation of interleukin-17 production"/>
    <property type="evidence" value="ECO:0007669"/>
    <property type="project" value="Ensembl"/>
</dbReference>
<dbReference type="PANTHER" id="PTHR48485:SF4">
    <property type="entry name" value="INTERLEUKIN-12 SUBUNIT BETA"/>
    <property type="match status" value="1"/>
</dbReference>
<dbReference type="InterPro" id="IPR013783">
    <property type="entry name" value="Ig-like_fold"/>
</dbReference>
<reference evidence="15" key="3">
    <citation type="submission" date="2025-09" db="UniProtKB">
        <authorList>
            <consortium name="Ensembl"/>
        </authorList>
    </citation>
    <scope>IDENTIFICATION</scope>
</reference>
<dbReference type="GO" id="GO:0004896">
    <property type="term" value="F:cytokine receptor activity"/>
    <property type="evidence" value="ECO:0007669"/>
    <property type="project" value="UniProtKB-UniRule"/>
</dbReference>
<dbReference type="GO" id="GO:1903588">
    <property type="term" value="P:negative regulation of blood vessel endothelial cell proliferation involved in sprouting angiogenesis"/>
    <property type="evidence" value="ECO:0007669"/>
    <property type="project" value="Ensembl"/>
</dbReference>
<accession>A0A4X2K0A1</accession>
<dbReference type="GO" id="GO:0001916">
    <property type="term" value="P:positive regulation of T cell mediated cytotoxicity"/>
    <property type="evidence" value="ECO:0007669"/>
    <property type="project" value="Ensembl"/>
</dbReference>
<dbReference type="GO" id="GO:0042104">
    <property type="term" value="P:positive regulation of activated T cell proliferation"/>
    <property type="evidence" value="ECO:0007669"/>
    <property type="project" value="Ensembl"/>
</dbReference>
<feature type="signal peptide" evidence="12">
    <location>
        <begin position="1"/>
        <end position="22"/>
    </location>
</feature>
<evidence type="ECO:0000256" key="12">
    <source>
        <dbReference type="RuleBase" id="RU281113"/>
    </source>
</evidence>
<dbReference type="GO" id="GO:0070743">
    <property type="term" value="C:interleukin-23 complex"/>
    <property type="evidence" value="ECO:0007669"/>
    <property type="project" value="Ensembl"/>
</dbReference>
<dbReference type="GO" id="GO:0032733">
    <property type="term" value="P:positive regulation of interleukin-10 production"/>
    <property type="evidence" value="ECO:0007669"/>
    <property type="project" value="Ensembl"/>
</dbReference>
<evidence type="ECO:0000256" key="10">
    <source>
        <dbReference type="ARBA" id="ARBA00032299"/>
    </source>
</evidence>
<evidence type="ECO:0000313" key="16">
    <source>
        <dbReference type="Proteomes" id="UP000314987"/>
    </source>
</evidence>
<name>A0A4X2K0A1_VOMUR</name>
<dbReference type="PRINTS" id="PR01928">
    <property type="entry name" value="INTRLEUKN12B"/>
</dbReference>
<dbReference type="GO" id="GO:0005125">
    <property type="term" value="F:cytokine activity"/>
    <property type="evidence" value="ECO:0007669"/>
    <property type="project" value="UniProtKB-KW"/>
</dbReference>
<dbReference type="GO" id="GO:0032735">
    <property type="term" value="P:positive regulation of interleukin-12 production"/>
    <property type="evidence" value="ECO:0007669"/>
    <property type="project" value="Ensembl"/>
</dbReference>
<evidence type="ECO:0000256" key="3">
    <source>
        <dbReference type="ARBA" id="ARBA00013416"/>
    </source>
</evidence>
<dbReference type="Pfam" id="PF10420">
    <property type="entry name" value="IL12p40_C"/>
    <property type="match status" value="1"/>
</dbReference>
<dbReference type="GO" id="GO:0045063">
    <property type="term" value="P:T-helper 1 cell differentiation"/>
    <property type="evidence" value="ECO:0007669"/>
    <property type="project" value="Ensembl"/>
</dbReference>
<dbReference type="Proteomes" id="UP000314987">
    <property type="component" value="Unassembled WGS sequence"/>
</dbReference>
<keyword evidence="16" id="KW-1185">Reference proteome</keyword>
<evidence type="ECO:0000259" key="14">
    <source>
        <dbReference type="PROSITE" id="PS50853"/>
    </source>
</evidence>
<keyword evidence="5 12" id="KW-0732">Signal</keyword>
<dbReference type="OMA" id="EANNYSG"/>
<dbReference type="GO" id="GO:0032729">
    <property type="term" value="P:positive regulation of type II interferon production"/>
    <property type="evidence" value="ECO:0007669"/>
    <property type="project" value="Ensembl"/>
</dbReference>
<keyword evidence="7 12" id="KW-0325">Glycoprotein</keyword>
<dbReference type="SUPFAM" id="SSF48726">
    <property type="entry name" value="Immunoglobulin"/>
    <property type="match status" value="1"/>
</dbReference>
<dbReference type="GO" id="GO:0009986">
    <property type="term" value="C:cell surface"/>
    <property type="evidence" value="ECO:0007669"/>
    <property type="project" value="Ensembl"/>
</dbReference>
<dbReference type="PROSITE" id="PS50835">
    <property type="entry name" value="IG_LIKE"/>
    <property type="match status" value="1"/>
</dbReference>
<dbReference type="GO" id="GO:0002230">
    <property type="term" value="P:positive regulation of defense response to virus by host"/>
    <property type="evidence" value="ECO:0007669"/>
    <property type="project" value="Ensembl"/>
</dbReference>
<dbReference type="GO" id="GO:0007259">
    <property type="term" value="P:cell surface receptor signaling pathway via JAK-STAT"/>
    <property type="evidence" value="ECO:0007669"/>
    <property type="project" value="Ensembl"/>
</dbReference>
<dbReference type="InterPro" id="IPR050676">
    <property type="entry name" value="IL-12"/>
</dbReference>
<dbReference type="GO" id="GO:0016477">
    <property type="term" value="P:cell migration"/>
    <property type="evidence" value="ECO:0007669"/>
    <property type="project" value="Ensembl"/>
</dbReference>
<dbReference type="InterPro" id="IPR015528">
    <property type="entry name" value="IL-12_beta"/>
</dbReference>
<dbReference type="GO" id="GO:0042098">
    <property type="term" value="P:T cell proliferation"/>
    <property type="evidence" value="ECO:0007669"/>
    <property type="project" value="Ensembl"/>
</dbReference>
<dbReference type="Ensembl" id="ENSVURT00010006081.1">
    <property type="protein sequence ID" value="ENSVURP00010005373.1"/>
    <property type="gene ID" value="ENSVURG00010004208.1"/>
</dbReference>
<dbReference type="GO" id="GO:0042164">
    <property type="term" value="F:interleukin-12 alpha subunit binding"/>
    <property type="evidence" value="ECO:0007669"/>
    <property type="project" value="Ensembl"/>
</dbReference>
<evidence type="ECO:0000256" key="1">
    <source>
        <dbReference type="ARBA" id="ARBA00002947"/>
    </source>
</evidence>
<comment type="subunit">
    <text evidence="11">Heterodimer with IL12A; disulfide-linked. The heterodimer is known as interleukin IL-12. Heterodimer with IL23A; disulfide-linked. The heterodimer is known as interleukin IL-23. Also secreted as a monomer. Interacts with NBR1; this interaction promotes IL-12 secretion.</text>
</comment>
<dbReference type="GO" id="GO:0002827">
    <property type="term" value="P:positive regulation of T-helper 1 type immune response"/>
    <property type="evidence" value="ECO:0007669"/>
    <property type="project" value="Ensembl"/>
</dbReference>
<evidence type="ECO:0000256" key="2">
    <source>
        <dbReference type="ARBA" id="ARBA00006261"/>
    </source>
</evidence>
<dbReference type="GO" id="GO:0032740">
    <property type="term" value="P:positive regulation of interleukin-17 production"/>
    <property type="evidence" value="ECO:0007669"/>
    <property type="project" value="Ensembl"/>
</dbReference>
<dbReference type="GO" id="GO:0042802">
    <property type="term" value="F:identical protein binding"/>
    <property type="evidence" value="ECO:0007669"/>
    <property type="project" value="Ensembl"/>
</dbReference>
<dbReference type="PROSITE" id="PS01354">
    <property type="entry name" value="HEMATOPO_REC_L_F3"/>
    <property type="match status" value="1"/>
</dbReference>
<dbReference type="GO" id="GO:0032693">
    <property type="term" value="P:negative regulation of interleukin-10 production"/>
    <property type="evidence" value="ECO:0007669"/>
    <property type="project" value="Ensembl"/>
</dbReference>
<sequence>MCRQQLVISLFSLLLLATPLMATWELEKNVYVVEVEWHPDAPAETVVLTCDSSEDENAITWTSDKNGQILGTGKTLTVQVREFTDAGTYICQKGGKVLSHKLLLIRVMEDGIWSTDIVKDQKEPKTKTYLKCEAKNYSGTFTCSWLTESSPDLKFSIRSSKGSSDPRGVTCGPAVLSEEKVKIDNKEYQKYTADCQDVSACPSAEESQPIEVVLDAIQKHKYEKYTSSFFVRDIIKPDPPRNLRVKPLKNSRIVEISWEYPETWSTPHSYFPLNFIVQVHGKGKKEKNSFTETTSAQVECHKGKRIQVQAIDRYYNSFWSNWASVSCEYCMK</sequence>
<dbReference type="GO" id="GO:0008083">
    <property type="term" value="F:growth factor activity"/>
    <property type="evidence" value="ECO:0007669"/>
    <property type="project" value="Ensembl"/>
</dbReference>
<dbReference type="GO" id="GO:0050829">
    <property type="term" value="P:defense response to Gram-negative bacterium"/>
    <property type="evidence" value="ECO:0007669"/>
    <property type="project" value="Ensembl"/>
</dbReference>
<dbReference type="SMART" id="SM00408">
    <property type="entry name" value="IGc2"/>
    <property type="match status" value="1"/>
</dbReference>
<dbReference type="PANTHER" id="PTHR48485">
    <property type="entry name" value="INTERLEUKIN-12 SUBUNIT BETA-RELATED"/>
    <property type="match status" value="1"/>
</dbReference>
<feature type="domain" description="Ig-like" evidence="13">
    <location>
        <begin position="44"/>
        <end position="92"/>
    </location>
</feature>
<gene>
    <name evidence="12 15" type="primary">IL12B</name>
</gene>
<dbReference type="GO" id="GO:0045519">
    <property type="term" value="F:interleukin-23 receptor binding"/>
    <property type="evidence" value="ECO:0007669"/>
    <property type="project" value="Ensembl"/>
</dbReference>
<keyword evidence="12" id="KW-0964">Secreted</keyword>
<dbReference type="STRING" id="29139.ENSVURP00010005373"/>
<evidence type="ECO:0000256" key="4">
    <source>
        <dbReference type="ARBA" id="ARBA00022514"/>
    </source>
</evidence>
<proteinExistence type="inferred from homology"/>
<dbReference type="InterPro" id="IPR036179">
    <property type="entry name" value="Ig-like_dom_sf"/>
</dbReference>
<keyword evidence="4 12" id="KW-0202">Cytokine</keyword>
<organism evidence="15 16">
    <name type="scientific">Vombatus ursinus</name>
    <name type="common">Common wombat</name>
    <dbReference type="NCBI Taxonomy" id="29139"/>
    <lineage>
        <taxon>Eukaryota</taxon>
        <taxon>Metazoa</taxon>
        <taxon>Chordata</taxon>
        <taxon>Craniata</taxon>
        <taxon>Vertebrata</taxon>
        <taxon>Euteleostomi</taxon>
        <taxon>Mammalia</taxon>
        <taxon>Metatheria</taxon>
        <taxon>Diprotodontia</taxon>
        <taxon>Vombatidae</taxon>
        <taxon>Vombatus</taxon>
    </lineage>
</organism>
<dbReference type="InterPro" id="IPR019482">
    <property type="entry name" value="IL-12_beta_cen-dom"/>
</dbReference>
<dbReference type="InterPro" id="IPR003598">
    <property type="entry name" value="Ig_sub2"/>
</dbReference>
<dbReference type="GO" id="GO:0035722">
    <property type="term" value="P:interleukin-12-mediated signaling pathway"/>
    <property type="evidence" value="ECO:0007669"/>
    <property type="project" value="Ensembl"/>
</dbReference>
<dbReference type="GO" id="GO:0032760">
    <property type="term" value="P:positive regulation of tumor necrosis factor production"/>
    <property type="evidence" value="ECO:0007669"/>
    <property type="project" value="Ensembl"/>
</dbReference>
<dbReference type="PROSITE" id="PS50853">
    <property type="entry name" value="FN3"/>
    <property type="match status" value="1"/>
</dbReference>
<dbReference type="InterPro" id="IPR003961">
    <property type="entry name" value="FN3_dom"/>
</dbReference>
<dbReference type="AlphaFoldDB" id="A0A4X2K0A1"/>
<feature type="domain" description="Fibronectin type-III" evidence="14">
    <location>
        <begin position="239"/>
        <end position="330"/>
    </location>
</feature>
<feature type="chain" id="PRO_5021511126" description="Interleukin-12 subunit beta" evidence="12">
    <location>
        <begin position="23"/>
        <end position="332"/>
    </location>
</feature>
<comment type="subcellular location">
    <subcellularLocation>
        <location evidence="12">Secreted</location>
    </subcellularLocation>
</comment>
<evidence type="ECO:0000313" key="15">
    <source>
        <dbReference type="Ensembl" id="ENSVURP00010005373.1"/>
    </source>
</evidence>
<dbReference type="GO" id="GO:0071346">
    <property type="term" value="P:cellular response to type II interferon"/>
    <property type="evidence" value="ECO:0007669"/>
    <property type="project" value="Ensembl"/>
</dbReference>
<comment type="similarity">
    <text evidence="2 12">Belongs to the IL-12B family.</text>
</comment>
<dbReference type="GO" id="GO:0005737">
    <property type="term" value="C:cytoplasm"/>
    <property type="evidence" value="ECO:0007669"/>
    <property type="project" value="Ensembl"/>
</dbReference>
<dbReference type="InterPro" id="IPR036116">
    <property type="entry name" value="FN3_sf"/>
</dbReference>
<dbReference type="GO" id="GO:0046982">
    <property type="term" value="F:protein heterodimerization activity"/>
    <property type="evidence" value="ECO:0007669"/>
    <property type="project" value="Ensembl"/>
</dbReference>
<dbReference type="GO" id="GO:0051142">
    <property type="term" value="P:positive regulation of NK T cell proliferation"/>
    <property type="evidence" value="ECO:0007669"/>
    <property type="project" value="Ensembl"/>
</dbReference>
<evidence type="ECO:0000256" key="7">
    <source>
        <dbReference type="ARBA" id="ARBA00023180"/>
    </source>
</evidence>
<dbReference type="SUPFAM" id="SSF49265">
    <property type="entry name" value="Fibronectin type III"/>
    <property type="match status" value="2"/>
</dbReference>
<dbReference type="PIRSF" id="PIRSF038007">
    <property type="entry name" value="IL_12_beta"/>
    <property type="match status" value="1"/>
</dbReference>
<dbReference type="InterPro" id="IPR007110">
    <property type="entry name" value="Ig-like_dom"/>
</dbReference>
<evidence type="ECO:0000259" key="13">
    <source>
        <dbReference type="PROSITE" id="PS50835"/>
    </source>
</evidence>
<dbReference type="GO" id="GO:0034393">
    <property type="term" value="P:positive regulation of smooth muscle cell apoptotic process"/>
    <property type="evidence" value="ECO:0007669"/>
    <property type="project" value="Ensembl"/>
</dbReference>
<dbReference type="GO" id="GO:0032725">
    <property type="term" value="P:positive regulation of granulocyte macrophage colony-stimulating factor production"/>
    <property type="evidence" value="ECO:0007669"/>
    <property type="project" value="Ensembl"/>
</dbReference>
<dbReference type="GO" id="GO:0016020">
    <property type="term" value="C:membrane"/>
    <property type="evidence" value="ECO:0007669"/>
    <property type="project" value="InterPro"/>
</dbReference>
<reference evidence="15" key="2">
    <citation type="submission" date="2025-08" db="UniProtKB">
        <authorList>
            <consortium name="Ensembl"/>
        </authorList>
    </citation>
    <scope>IDENTIFICATION</scope>
</reference>
<evidence type="ECO:0000256" key="11">
    <source>
        <dbReference type="ARBA" id="ARBA00034518"/>
    </source>
</evidence>
<dbReference type="GO" id="GO:0051607">
    <property type="term" value="P:defense response to virus"/>
    <property type="evidence" value="ECO:0007669"/>
    <property type="project" value="Ensembl"/>
</dbReference>
<keyword evidence="6" id="KW-1015">Disulfide bond</keyword>
<dbReference type="GO" id="GO:0032819">
    <property type="term" value="P:positive regulation of natural killer cell proliferation"/>
    <property type="evidence" value="ECO:0007669"/>
    <property type="project" value="Ensembl"/>
</dbReference>
<dbReference type="GO" id="GO:0030101">
    <property type="term" value="P:natural killer cell activation"/>
    <property type="evidence" value="ECO:0007669"/>
    <property type="project" value="Ensembl"/>
</dbReference>
<dbReference type="GO" id="GO:0050709">
    <property type="term" value="P:negative regulation of protein secretion"/>
    <property type="evidence" value="ECO:0007669"/>
    <property type="project" value="Ensembl"/>
</dbReference>